<evidence type="ECO:0000313" key="1">
    <source>
        <dbReference type="EMBL" id="KAH7974396.1"/>
    </source>
</evidence>
<evidence type="ECO:0000313" key="2">
    <source>
        <dbReference type="Proteomes" id="UP000821865"/>
    </source>
</evidence>
<proteinExistence type="predicted"/>
<dbReference type="EMBL" id="CM023479">
    <property type="protein sequence ID" value="KAH7974396.1"/>
    <property type="molecule type" value="Genomic_DNA"/>
</dbReference>
<accession>A0ACB8DPU2</accession>
<keyword evidence="2" id="KW-1185">Reference proteome</keyword>
<protein>
    <submittedName>
        <fullName evidence="1">Uncharacterized protein</fullName>
    </submittedName>
</protein>
<organism evidence="1 2">
    <name type="scientific">Dermacentor silvarum</name>
    <name type="common">Tick</name>
    <dbReference type="NCBI Taxonomy" id="543639"/>
    <lineage>
        <taxon>Eukaryota</taxon>
        <taxon>Metazoa</taxon>
        <taxon>Ecdysozoa</taxon>
        <taxon>Arthropoda</taxon>
        <taxon>Chelicerata</taxon>
        <taxon>Arachnida</taxon>
        <taxon>Acari</taxon>
        <taxon>Parasitiformes</taxon>
        <taxon>Ixodida</taxon>
        <taxon>Ixodoidea</taxon>
        <taxon>Ixodidae</taxon>
        <taxon>Rhipicephalinae</taxon>
        <taxon>Dermacentor</taxon>
    </lineage>
</organism>
<gene>
    <name evidence="1" type="ORF">HPB49_015021</name>
</gene>
<dbReference type="Proteomes" id="UP000821865">
    <property type="component" value="Chromosome 10"/>
</dbReference>
<name>A0ACB8DPU2_DERSI</name>
<reference evidence="1" key="1">
    <citation type="submission" date="2020-05" db="EMBL/GenBank/DDBJ databases">
        <title>Large-scale comparative analyses of tick genomes elucidate their genetic diversity and vector capacities.</title>
        <authorList>
            <person name="Jia N."/>
            <person name="Wang J."/>
            <person name="Shi W."/>
            <person name="Du L."/>
            <person name="Sun Y."/>
            <person name="Zhan W."/>
            <person name="Jiang J."/>
            <person name="Wang Q."/>
            <person name="Zhang B."/>
            <person name="Ji P."/>
            <person name="Sakyi L.B."/>
            <person name="Cui X."/>
            <person name="Yuan T."/>
            <person name="Jiang B."/>
            <person name="Yang W."/>
            <person name="Lam T.T.-Y."/>
            <person name="Chang Q."/>
            <person name="Ding S."/>
            <person name="Wang X."/>
            <person name="Zhu J."/>
            <person name="Ruan X."/>
            <person name="Zhao L."/>
            <person name="Wei J."/>
            <person name="Que T."/>
            <person name="Du C."/>
            <person name="Cheng J."/>
            <person name="Dai P."/>
            <person name="Han X."/>
            <person name="Huang E."/>
            <person name="Gao Y."/>
            <person name="Liu J."/>
            <person name="Shao H."/>
            <person name="Ye R."/>
            <person name="Li L."/>
            <person name="Wei W."/>
            <person name="Wang X."/>
            <person name="Wang C."/>
            <person name="Yang T."/>
            <person name="Huo Q."/>
            <person name="Li W."/>
            <person name="Guo W."/>
            <person name="Chen H."/>
            <person name="Zhou L."/>
            <person name="Ni X."/>
            <person name="Tian J."/>
            <person name="Zhou Y."/>
            <person name="Sheng Y."/>
            <person name="Liu T."/>
            <person name="Pan Y."/>
            <person name="Xia L."/>
            <person name="Li J."/>
            <person name="Zhao F."/>
            <person name="Cao W."/>
        </authorList>
    </citation>
    <scope>NUCLEOTIDE SEQUENCE</scope>
    <source>
        <strain evidence="1">Dsil-2018</strain>
    </source>
</reference>
<sequence>MKDAPSRQPGRSGTSRVHRHGPPVKQKRTDRGAEVRLQSLDAKTTSPEQGHGAREAFSQGSSSCNKDKESFAFFCFCGMAASAAFVIAVIFAGLYLSKGHRIRKGPSEELLFCCPEEAEELFRYVNTSLKPCRDFIAYTCSNDISEKRSKRQDKTTELMSALITGVLPTGFKKGQAGRFLTAYYRTCMEAVPKKNSLLSSVAVALCQSTWKRLGLIDTRAALAYLFAASFKYYLPSIAIPSVNWLRSSMTFRLAAICNPVSLKQASLATPVESVNVCLNATATMKGTHKLALTLCKLISTTPENKKNYALPNKSAAFHREVWKIDDLEDALNGIGYALASFKSIEVTRGDGIRLLHDFFNKAEQNRGVITTAVNAASYLIWHSLTRAATTIYSKYDGSSTRVFHICKESVSDMRRLWNAFVAEMLSSPDKDAEAMAIFTEVKRAVFSDCQASELFEAEDAEHLSKFFGDLTLLTPTAASRSTLVALPKPTRSFGENFLSIRSSEAEIIANRRRLYRDLDATFIVGYGLIEFLGERRLLLLPESYSYIETGSKNHDLPNRAMVGRMMAESMWYMTLYQMSWNARTSANIQSLKRCFKENYFAESDKELDKMTVAALGLYSVLNVVDRTHWHVPRPAFSLWQLSHAQFFYAFTTYYRCPTSVRRSDASYINAPLTYIEDFAESFNCPSGTPMVKPRHCAIRGTRT</sequence>
<comment type="caution">
    <text evidence="1">The sequence shown here is derived from an EMBL/GenBank/DDBJ whole genome shotgun (WGS) entry which is preliminary data.</text>
</comment>